<protein>
    <submittedName>
        <fullName evidence="2">Uncharacterized protein</fullName>
    </submittedName>
</protein>
<dbReference type="Pfam" id="PF13374">
    <property type="entry name" value="TPR_10"/>
    <property type="match status" value="1"/>
</dbReference>
<accession>A0A0K1EBR6</accession>
<dbReference type="InterPro" id="IPR011990">
    <property type="entry name" value="TPR-like_helical_dom_sf"/>
</dbReference>
<dbReference type="KEGG" id="ccro:CMC5_022540"/>
<evidence type="ECO:0000313" key="2">
    <source>
        <dbReference type="EMBL" id="AKT38112.1"/>
    </source>
</evidence>
<keyword evidence="3" id="KW-1185">Reference proteome</keyword>
<evidence type="ECO:0000313" key="3">
    <source>
        <dbReference type="Proteomes" id="UP000067626"/>
    </source>
</evidence>
<proteinExistence type="predicted"/>
<dbReference type="InterPro" id="IPR019734">
    <property type="entry name" value="TPR_rpt"/>
</dbReference>
<keyword evidence="1" id="KW-0802">TPR repeat</keyword>
<reference evidence="2 3" key="1">
    <citation type="submission" date="2015-07" db="EMBL/GenBank/DDBJ databases">
        <title>Genome analysis of myxobacterium Chondromyces crocatus Cm c5 reveals a high potential for natural compound synthesis and the genetic basis for the loss of fruiting body formation.</title>
        <authorList>
            <person name="Zaburannyi N."/>
            <person name="Bunk B."/>
            <person name="Maier J."/>
            <person name="Overmann J."/>
            <person name="Mueller R."/>
        </authorList>
    </citation>
    <scope>NUCLEOTIDE SEQUENCE [LARGE SCALE GENOMIC DNA]</scope>
    <source>
        <strain evidence="2 3">Cm c5</strain>
    </source>
</reference>
<dbReference type="Gene3D" id="1.25.40.10">
    <property type="entry name" value="Tetratricopeptide repeat domain"/>
    <property type="match status" value="1"/>
</dbReference>
<dbReference type="SMART" id="SM00028">
    <property type="entry name" value="TPR"/>
    <property type="match status" value="3"/>
</dbReference>
<evidence type="ECO:0000256" key="1">
    <source>
        <dbReference type="PROSITE-ProRule" id="PRU00339"/>
    </source>
</evidence>
<dbReference type="Proteomes" id="UP000067626">
    <property type="component" value="Chromosome"/>
</dbReference>
<dbReference type="OrthoDB" id="7298659at2"/>
<feature type="repeat" description="TPR" evidence="1">
    <location>
        <begin position="69"/>
        <end position="102"/>
    </location>
</feature>
<dbReference type="PROSITE" id="PS50005">
    <property type="entry name" value="TPR"/>
    <property type="match status" value="1"/>
</dbReference>
<organism evidence="2 3">
    <name type="scientific">Chondromyces crocatus</name>
    <dbReference type="NCBI Taxonomy" id="52"/>
    <lineage>
        <taxon>Bacteria</taxon>
        <taxon>Pseudomonadati</taxon>
        <taxon>Myxococcota</taxon>
        <taxon>Polyangia</taxon>
        <taxon>Polyangiales</taxon>
        <taxon>Polyangiaceae</taxon>
        <taxon>Chondromyces</taxon>
    </lineage>
</organism>
<dbReference type="AlphaFoldDB" id="A0A0K1EBR6"/>
<dbReference type="SUPFAM" id="SSF48452">
    <property type="entry name" value="TPR-like"/>
    <property type="match status" value="1"/>
</dbReference>
<dbReference type="RefSeq" id="WP_050430388.1">
    <property type="nucleotide sequence ID" value="NZ_CP012159.1"/>
</dbReference>
<sequence length="166" mass="18136">MVTCTFCGAPVSPRDPSCSYCGRSNQRHQPSTHHVQALLSGARTLHQAANHIAAIVLFRQVIAEDPELFDAYFFLADSLTSLHDFSAAIQAMERAQSIRPGHFAVQYNLGALHKRQGNAPLARHHFERSLEIAKSAAGDHESFRAMVEQELASLPPKGHPGGGHVH</sequence>
<dbReference type="EMBL" id="CP012159">
    <property type="protein sequence ID" value="AKT38112.1"/>
    <property type="molecule type" value="Genomic_DNA"/>
</dbReference>
<gene>
    <name evidence="2" type="ORF">CMC5_022540</name>
</gene>
<dbReference type="Pfam" id="PF13432">
    <property type="entry name" value="TPR_16"/>
    <property type="match status" value="1"/>
</dbReference>
<name>A0A0K1EBR6_CHOCO</name>
<dbReference type="STRING" id="52.CMC5_022540"/>